<name>A0A095ZA40_9BURK</name>
<dbReference type="Pfam" id="PF06831">
    <property type="entry name" value="H2TH"/>
    <property type="match status" value="1"/>
</dbReference>
<dbReference type="AlphaFoldDB" id="A0A095ZA40"/>
<keyword evidence="9 15" id="KW-0238">DNA-binding</keyword>
<dbReference type="PROSITE" id="PS01242">
    <property type="entry name" value="ZF_FPG_1"/>
    <property type="match status" value="1"/>
</dbReference>
<comment type="function">
    <text evidence="15">Involved in base excision repair of DNA damaged by oxidation or by mutagenic agents. Acts as DNA glycosylase that recognizes and removes damaged bases. Has a preference for oxidized purines, such as 7,8-dihydro-8-oxoguanine (8-oxoG). Has AP (apurinic/apyrimidinic) lyase activity and introduces nicks in the DNA strand. Cleaves the DNA backbone by beta-delta elimination to generate a single-strand break at the site of the removed base with both 3'- and 5'-phosphates.</text>
</comment>
<evidence type="ECO:0000256" key="8">
    <source>
        <dbReference type="ARBA" id="ARBA00022833"/>
    </source>
</evidence>
<feature type="binding site" evidence="15">
    <location>
        <position position="109"/>
    </location>
    <ligand>
        <name>DNA</name>
        <dbReference type="ChEBI" id="CHEBI:16991"/>
    </ligand>
</feature>
<evidence type="ECO:0000256" key="13">
    <source>
        <dbReference type="ARBA" id="ARBA00023295"/>
    </source>
</evidence>
<evidence type="ECO:0000256" key="5">
    <source>
        <dbReference type="ARBA" id="ARBA00022763"/>
    </source>
</evidence>
<evidence type="ECO:0000256" key="2">
    <source>
        <dbReference type="ARBA" id="ARBA00009409"/>
    </source>
</evidence>
<feature type="active site" description="Schiff-base intermediate with DNA" evidence="15">
    <location>
        <position position="2"/>
    </location>
</feature>
<dbReference type="SMART" id="SM01232">
    <property type="entry name" value="H2TH"/>
    <property type="match status" value="1"/>
</dbReference>
<evidence type="ECO:0000256" key="15">
    <source>
        <dbReference type="HAMAP-Rule" id="MF_00103"/>
    </source>
</evidence>
<dbReference type="EC" id="4.2.99.18" evidence="15"/>
<evidence type="ECO:0000256" key="10">
    <source>
        <dbReference type="ARBA" id="ARBA00023204"/>
    </source>
</evidence>
<evidence type="ECO:0000256" key="14">
    <source>
        <dbReference type="ARBA" id="ARBA00044632"/>
    </source>
</evidence>
<dbReference type="Pfam" id="PF01149">
    <property type="entry name" value="Fapy_DNA_glyco"/>
    <property type="match status" value="1"/>
</dbReference>
<organism evidence="18 19">
    <name type="scientific">Oligella urethralis DNF00040</name>
    <dbReference type="NCBI Taxonomy" id="1401065"/>
    <lineage>
        <taxon>Bacteria</taxon>
        <taxon>Pseudomonadati</taxon>
        <taxon>Pseudomonadota</taxon>
        <taxon>Betaproteobacteria</taxon>
        <taxon>Burkholderiales</taxon>
        <taxon>Alcaligenaceae</taxon>
        <taxon>Oligella</taxon>
    </lineage>
</organism>
<dbReference type="SUPFAM" id="SSF46946">
    <property type="entry name" value="S13-like H2TH domain"/>
    <property type="match status" value="1"/>
</dbReference>
<dbReference type="InterPro" id="IPR010979">
    <property type="entry name" value="Ribosomal_uS13-like_H2TH"/>
</dbReference>
<feature type="active site" description="Proton donor; for beta-elimination activity" evidence="15">
    <location>
        <position position="58"/>
    </location>
</feature>
<evidence type="ECO:0000256" key="12">
    <source>
        <dbReference type="ARBA" id="ARBA00023268"/>
    </source>
</evidence>
<dbReference type="InterPro" id="IPR035937">
    <property type="entry name" value="FPG_N"/>
</dbReference>
<keyword evidence="8 15" id="KW-0862">Zinc</keyword>
<feature type="binding site" evidence="15">
    <location>
        <position position="154"/>
    </location>
    <ligand>
        <name>DNA</name>
        <dbReference type="ChEBI" id="CHEBI:16991"/>
    </ligand>
</feature>
<dbReference type="NCBIfam" id="TIGR00577">
    <property type="entry name" value="fpg"/>
    <property type="match status" value="1"/>
</dbReference>
<keyword evidence="11 15" id="KW-0456">Lyase</keyword>
<accession>A0A095ZA40</accession>
<dbReference type="Pfam" id="PF06827">
    <property type="entry name" value="zf-FPG_IleRS"/>
    <property type="match status" value="1"/>
</dbReference>
<dbReference type="CDD" id="cd08966">
    <property type="entry name" value="EcFpg-like_N"/>
    <property type="match status" value="1"/>
</dbReference>
<protein>
    <recommendedName>
        <fullName evidence="15">Formamidopyrimidine-DNA glycosylase</fullName>
        <shortName evidence="15">Fapy-DNA glycosylase</shortName>
        <ecNumber evidence="15">3.2.2.23</ecNumber>
    </recommendedName>
    <alternativeName>
        <fullName evidence="15">DNA-(apurinic or apyrimidinic site) lyase MutM</fullName>
        <shortName evidence="15">AP lyase MutM</shortName>
        <ecNumber evidence="15">4.2.99.18</ecNumber>
    </alternativeName>
</protein>
<feature type="active site" description="Proton donor; for delta-elimination activity" evidence="15">
    <location>
        <position position="264"/>
    </location>
</feature>
<dbReference type="SUPFAM" id="SSF57716">
    <property type="entry name" value="Glucocorticoid receptor-like (DNA-binding domain)"/>
    <property type="match status" value="1"/>
</dbReference>
<dbReference type="GO" id="GO:0034039">
    <property type="term" value="F:8-oxo-7,8-dihydroguanine DNA N-glycosylase activity"/>
    <property type="evidence" value="ECO:0007669"/>
    <property type="project" value="TreeGrafter"/>
</dbReference>
<evidence type="ECO:0000313" key="18">
    <source>
        <dbReference type="EMBL" id="KGF31523.1"/>
    </source>
</evidence>
<keyword evidence="5 15" id="KW-0227">DNA damage</keyword>
<keyword evidence="19" id="KW-1185">Reference proteome</keyword>
<keyword evidence="6 15" id="KW-0863">Zinc-finger</keyword>
<dbReference type="InterPro" id="IPR020629">
    <property type="entry name" value="FPG_Glyclase"/>
</dbReference>
<feature type="domain" description="Formamidopyrimidine-DNA glycosylase catalytic" evidence="17">
    <location>
        <begin position="2"/>
        <end position="112"/>
    </location>
</feature>
<dbReference type="eggNOG" id="COG0266">
    <property type="taxonomic scope" value="Bacteria"/>
</dbReference>
<dbReference type="GO" id="GO:0006284">
    <property type="term" value="P:base-excision repair"/>
    <property type="evidence" value="ECO:0007669"/>
    <property type="project" value="InterPro"/>
</dbReference>
<gene>
    <name evidence="15" type="primary">mutM</name>
    <name evidence="15" type="synonym">fpg</name>
    <name evidence="18" type="ORF">HMPREF2130_03230</name>
</gene>
<comment type="subunit">
    <text evidence="3 15">Monomer.</text>
</comment>
<dbReference type="InterPro" id="IPR015886">
    <property type="entry name" value="H2TH_FPG"/>
</dbReference>
<dbReference type="GO" id="GO:0008270">
    <property type="term" value="F:zinc ion binding"/>
    <property type="evidence" value="ECO:0007669"/>
    <property type="project" value="UniProtKB-UniRule"/>
</dbReference>
<comment type="similarity">
    <text evidence="2 15">Belongs to the FPG family.</text>
</comment>
<dbReference type="InterPro" id="IPR012319">
    <property type="entry name" value="FPG_cat"/>
</dbReference>
<feature type="domain" description="FPG-type" evidence="16">
    <location>
        <begin position="240"/>
        <end position="274"/>
    </location>
</feature>
<dbReference type="NCBIfam" id="NF002211">
    <property type="entry name" value="PRK01103.1"/>
    <property type="match status" value="1"/>
</dbReference>
<dbReference type="OrthoDB" id="9800855at2"/>
<comment type="catalytic activity">
    <reaction evidence="14 15">
        <text>2'-deoxyribonucleotide-(2'-deoxyribose 5'-phosphate)-2'-deoxyribonucleotide-DNA = a 3'-end 2'-deoxyribonucleotide-(2,3-dehydro-2,3-deoxyribose 5'-phosphate)-DNA + a 5'-end 5'-phospho-2'-deoxyribonucleoside-DNA + H(+)</text>
        <dbReference type="Rhea" id="RHEA:66592"/>
        <dbReference type="Rhea" id="RHEA-COMP:13180"/>
        <dbReference type="Rhea" id="RHEA-COMP:16897"/>
        <dbReference type="Rhea" id="RHEA-COMP:17067"/>
        <dbReference type="ChEBI" id="CHEBI:15378"/>
        <dbReference type="ChEBI" id="CHEBI:136412"/>
        <dbReference type="ChEBI" id="CHEBI:157695"/>
        <dbReference type="ChEBI" id="CHEBI:167181"/>
        <dbReference type="EC" id="4.2.99.18"/>
    </reaction>
</comment>
<dbReference type="EC" id="3.2.2.23" evidence="15"/>
<dbReference type="HAMAP" id="MF_00103">
    <property type="entry name" value="Fapy_DNA_glycosyl"/>
    <property type="match status" value="1"/>
</dbReference>
<reference evidence="18 19" key="1">
    <citation type="submission" date="2014-07" db="EMBL/GenBank/DDBJ databases">
        <authorList>
            <person name="McCorrison J."/>
            <person name="Sanka R."/>
            <person name="Torralba M."/>
            <person name="Gillis M."/>
            <person name="Haft D.H."/>
            <person name="Methe B."/>
            <person name="Sutton G."/>
            <person name="Nelson K.E."/>
        </authorList>
    </citation>
    <scope>NUCLEOTIDE SEQUENCE [LARGE SCALE GENOMIC DNA]</scope>
    <source>
        <strain evidence="18 19">DNF00040</strain>
    </source>
</reference>
<dbReference type="FunFam" id="1.10.8.50:FF:000003">
    <property type="entry name" value="Formamidopyrimidine-DNA glycosylase"/>
    <property type="match status" value="1"/>
</dbReference>
<evidence type="ECO:0000313" key="19">
    <source>
        <dbReference type="Proteomes" id="UP000029629"/>
    </source>
</evidence>
<dbReference type="GO" id="GO:0140078">
    <property type="term" value="F:class I DNA-(apurinic or apyrimidinic site) endonuclease activity"/>
    <property type="evidence" value="ECO:0007669"/>
    <property type="project" value="UniProtKB-EC"/>
</dbReference>
<dbReference type="PANTHER" id="PTHR22993">
    <property type="entry name" value="FORMAMIDOPYRIMIDINE-DNA GLYCOSYLASE"/>
    <property type="match status" value="1"/>
</dbReference>
<keyword evidence="12 15" id="KW-0511">Multifunctional enzyme</keyword>
<evidence type="ECO:0000259" key="16">
    <source>
        <dbReference type="PROSITE" id="PS51066"/>
    </source>
</evidence>
<dbReference type="SMART" id="SM00898">
    <property type="entry name" value="Fapy_DNA_glyco"/>
    <property type="match status" value="1"/>
</dbReference>
<evidence type="ECO:0000256" key="1">
    <source>
        <dbReference type="ARBA" id="ARBA00001668"/>
    </source>
</evidence>
<evidence type="ECO:0000256" key="11">
    <source>
        <dbReference type="ARBA" id="ARBA00023239"/>
    </source>
</evidence>
<dbReference type="RefSeq" id="WP_036558037.1">
    <property type="nucleotide sequence ID" value="NZ_JRNI01000013.1"/>
</dbReference>
<dbReference type="EMBL" id="JRNI01000013">
    <property type="protein sequence ID" value="KGF31523.1"/>
    <property type="molecule type" value="Genomic_DNA"/>
</dbReference>
<proteinExistence type="inferred from homology"/>
<dbReference type="GO" id="GO:0003684">
    <property type="term" value="F:damaged DNA binding"/>
    <property type="evidence" value="ECO:0007669"/>
    <property type="project" value="InterPro"/>
</dbReference>
<evidence type="ECO:0000256" key="3">
    <source>
        <dbReference type="ARBA" id="ARBA00011245"/>
    </source>
</evidence>
<keyword evidence="4 15" id="KW-0479">Metal-binding</keyword>
<evidence type="ECO:0000259" key="17">
    <source>
        <dbReference type="PROSITE" id="PS51068"/>
    </source>
</evidence>
<dbReference type="PANTHER" id="PTHR22993:SF9">
    <property type="entry name" value="FORMAMIDOPYRIMIDINE-DNA GLYCOSYLASE"/>
    <property type="match status" value="1"/>
</dbReference>
<evidence type="ECO:0000256" key="9">
    <source>
        <dbReference type="ARBA" id="ARBA00023125"/>
    </source>
</evidence>
<evidence type="ECO:0000256" key="4">
    <source>
        <dbReference type="ARBA" id="ARBA00022723"/>
    </source>
</evidence>
<dbReference type="Gene3D" id="1.10.8.50">
    <property type="match status" value="1"/>
</dbReference>
<dbReference type="Proteomes" id="UP000029629">
    <property type="component" value="Unassembled WGS sequence"/>
</dbReference>
<feature type="binding site" evidence="15">
    <location>
        <position position="91"/>
    </location>
    <ligand>
        <name>DNA</name>
        <dbReference type="ChEBI" id="CHEBI:16991"/>
    </ligand>
</feature>
<dbReference type="SUPFAM" id="SSF81624">
    <property type="entry name" value="N-terminal domain of MutM-like DNA repair proteins"/>
    <property type="match status" value="1"/>
</dbReference>
<feature type="active site" description="Proton donor" evidence="15">
    <location>
        <position position="3"/>
    </location>
</feature>
<comment type="cofactor">
    <cofactor evidence="15">
        <name>Zn(2+)</name>
        <dbReference type="ChEBI" id="CHEBI:29105"/>
    </cofactor>
    <text evidence="15">Binds 1 zinc ion per subunit.</text>
</comment>
<dbReference type="InterPro" id="IPR000214">
    <property type="entry name" value="Znf_DNA_glyclase/AP_lyase"/>
</dbReference>
<evidence type="ECO:0000256" key="6">
    <source>
        <dbReference type="ARBA" id="ARBA00022771"/>
    </source>
</evidence>
<comment type="caution">
    <text evidence="18">The sequence shown here is derived from an EMBL/GenBank/DDBJ whole genome shotgun (WGS) entry which is preliminary data.</text>
</comment>
<dbReference type="InterPro" id="IPR015887">
    <property type="entry name" value="DNA_glyclase_Znf_dom_DNA_BS"/>
</dbReference>
<keyword evidence="10 15" id="KW-0234">DNA repair</keyword>
<dbReference type="Gene3D" id="3.20.190.10">
    <property type="entry name" value="MutM-like, N-terminal"/>
    <property type="match status" value="1"/>
</dbReference>
<dbReference type="PROSITE" id="PS51066">
    <property type="entry name" value="ZF_FPG_2"/>
    <property type="match status" value="1"/>
</dbReference>
<dbReference type="PROSITE" id="PS51068">
    <property type="entry name" value="FPG_CAT"/>
    <property type="match status" value="1"/>
</dbReference>
<comment type="catalytic activity">
    <reaction evidence="1 15">
        <text>Hydrolysis of DNA containing ring-opened 7-methylguanine residues, releasing 2,6-diamino-4-hydroxy-5-(N-methyl)formamidopyrimidine.</text>
        <dbReference type="EC" id="3.2.2.23"/>
    </reaction>
</comment>
<dbReference type="InterPro" id="IPR010663">
    <property type="entry name" value="Znf_FPG/IleRS"/>
</dbReference>
<keyword evidence="7 15" id="KW-0378">Hydrolase</keyword>
<keyword evidence="13 15" id="KW-0326">Glycosidase</keyword>
<sequence length="275" mass="30724">MPELPEVETTRRGLAPAIEGQRLQKLSIYQAQLRWSILPELAEILSGQLLIKCERRGKYLLLHFESGVLLVHLGMSGSMRLCHAEELLRKHDHVIWDFGHITVRLNDPRRFGAVVWHPHGDGPVLTHPLLKQLGVEPLSDDFTIAHLYQGLKRKKKAIKTALLDGDIVVGVGNIYASESLFLAKINPKVSAQSLSKARVDRLHAAILSTLNAALASGGSTLRDFLNANGEPGSYFEIHANVYDRENQPCHVCGTPIRKIVQGQRATYYCVKCQRY</sequence>
<evidence type="ECO:0000256" key="7">
    <source>
        <dbReference type="ARBA" id="ARBA00022801"/>
    </source>
</evidence>